<feature type="binding site" evidence="13">
    <location>
        <position position="420"/>
    </location>
    <ligand>
        <name>Zn(2+)</name>
        <dbReference type="ChEBI" id="CHEBI:29105"/>
        <label>1</label>
        <note>catalytic</note>
    </ligand>
</feature>
<keyword evidence="10" id="KW-0698">rRNA processing</keyword>
<dbReference type="HAMAP" id="MF_01491">
    <property type="entry name" value="RNase_J_bact"/>
    <property type="match status" value="1"/>
</dbReference>
<keyword evidence="6 10" id="KW-0378">Hydrolase</keyword>
<evidence type="ECO:0000256" key="13">
    <source>
        <dbReference type="PIRSR" id="PIRSR004803-3"/>
    </source>
</evidence>
<proteinExistence type="inferred from homology"/>
<evidence type="ECO:0000256" key="1">
    <source>
        <dbReference type="ARBA" id="ARBA00004496"/>
    </source>
</evidence>
<keyword evidence="17" id="KW-1185">Reference proteome</keyword>
<keyword evidence="2 10" id="KW-0963">Cytoplasm</keyword>
<dbReference type="SMART" id="SM00849">
    <property type="entry name" value="Lactamase_B"/>
    <property type="match status" value="1"/>
</dbReference>
<accession>A0A7X5HX01</accession>
<dbReference type="Gene3D" id="3.10.20.580">
    <property type="match status" value="1"/>
</dbReference>
<comment type="cofactor">
    <cofactor evidence="13">
        <name>Zn(2+)</name>
        <dbReference type="ChEBI" id="CHEBI:29105"/>
    </cofactor>
    <text evidence="13">Binds 2 Zn(2+) ions per subunit. It is not clear if Zn(2+) or Mg(2+) is physiologically important.</text>
</comment>
<dbReference type="InterPro" id="IPR011108">
    <property type="entry name" value="RMMBL"/>
</dbReference>
<name>A0A7X5HX01_9FIRM</name>
<feature type="binding site" evidence="13">
    <location>
        <position position="474"/>
    </location>
    <ligand>
        <name>Ca(2+)</name>
        <dbReference type="ChEBI" id="CHEBI:29108"/>
    </ligand>
</feature>
<dbReference type="FunFam" id="3.10.20.580:FF:000001">
    <property type="entry name" value="Ribonuclease J"/>
    <property type="match status" value="1"/>
</dbReference>
<evidence type="ECO:0000256" key="2">
    <source>
        <dbReference type="ARBA" id="ARBA00022490"/>
    </source>
</evidence>
<feature type="binding site" evidence="10 12">
    <location>
        <begin position="394"/>
        <end position="398"/>
    </location>
    <ligand>
        <name>substrate</name>
    </ligand>
</feature>
<feature type="binding site" evidence="13">
    <location>
        <position position="79"/>
    </location>
    <ligand>
        <name>Zn(2+)</name>
        <dbReference type="ChEBI" id="CHEBI:29105"/>
        <label>2</label>
        <note>catalytic</note>
    </ligand>
</feature>
<evidence type="ECO:0000256" key="12">
    <source>
        <dbReference type="PIRSR" id="PIRSR004803-2"/>
    </source>
</evidence>
<evidence type="ECO:0000256" key="5">
    <source>
        <dbReference type="ARBA" id="ARBA00022759"/>
    </source>
</evidence>
<dbReference type="Pfam" id="PF17770">
    <property type="entry name" value="RNase_J_C"/>
    <property type="match status" value="1"/>
</dbReference>
<comment type="subcellular location">
    <subcellularLocation>
        <location evidence="1 10">Cytoplasm</location>
    </subcellularLocation>
</comment>
<feature type="region of interest" description="Disordered" evidence="14">
    <location>
        <begin position="1"/>
        <end position="36"/>
    </location>
</feature>
<protein>
    <recommendedName>
        <fullName evidence="10">Ribonuclease J</fullName>
        <shortName evidence="10">RNase J</shortName>
        <ecNumber evidence="10">3.1.-.-</ecNumber>
    </recommendedName>
</protein>
<feature type="binding site" evidence="13">
    <location>
        <position position="173"/>
    </location>
    <ligand>
        <name>Zn(2+)</name>
        <dbReference type="ChEBI" id="CHEBI:29105"/>
        <label>1</label>
        <note>catalytic</note>
    </ligand>
</feature>
<feature type="binding site" evidence="13">
    <location>
        <position position="81"/>
    </location>
    <ligand>
        <name>Ca(2+)</name>
        <dbReference type="ChEBI" id="CHEBI:29108"/>
    </ligand>
</feature>
<dbReference type="Pfam" id="PF00753">
    <property type="entry name" value="Lactamase_B"/>
    <property type="match status" value="1"/>
</dbReference>
<dbReference type="PIRSF" id="PIRSF004803">
    <property type="entry name" value="RnjA"/>
    <property type="match status" value="1"/>
</dbReference>
<reference evidence="16 17" key="1">
    <citation type="submission" date="2020-01" db="EMBL/GenBank/DDBJ databases">
        <title>Anaeroalcalibacter tamaniensis gen. nov., sp. nov., moderately halophilic strictly anaerobic fermenter bacterium from mud volcano of Taman peninsula.</title>
        <authorList>
            <person name="Frolova A."/>
            <person name="Merkel A.Y."/>
            <person name="Slobodkin A.I."/>
        </authorList>
    </citation>
    <scope>NUCLEOTIDE SEQUENCE [LARGE SCALE GENOMIC DNA]</scope>
    <source>
        <strain evidence="16 17">F-3ap</strain>
    </source>
</reference>
<evidence type="ECO:0000256" key="4">
    <source>
        <dbReference type="ARBA" id="ARBA00022723"/>
    </source>
</evidence>
<gene>
    <name evidence="10" type="primary">rnj</name>
    <name evidence="16" type="ORF">GXN74_10775</name>
</gene>
<dbReference type="GO" id="GO:0006364">
    <property type="term" value="P:rRNA processing"/>
    <property type="evidence" value="ECO:0007669"/>
    <property type="project" value="UniProtKB-UniRule"/>
</dbReference>
<dbReference type="GO" id="GO:0003723">
    <property type="term" value="F:RNA binding"/>
    <property type="evidence" value="ECO:0007669"/>
    <property type="project" value="UniProtKB-UniRule"/>
</dbReference>
<dbReference type="GO" id="GO:0005737">
    <property type="term" value="C:cytoplasm"/>
    <property type="evidence" value="ECO:0007669"/>
    <property type="project" value="UniProtKB-SubCell"/>
</dbReference>
<dbReference type="EC" id="3.1.-.-" evidence="10"/>
<dbReference type="Pfam" id="PF07521">
    <property type="entry name" value="RMMBL"/>
    <property type="match status" value="1"/>
</dbReference>
<organism evidence="16 17">
    <name type="scientific">Anaerotalea alkaliphila</name>
    <dbReference type="NCBI Taxonomy" id="2662126"/>
    <lineage>
        <taxon>Bacteria</taxon>
        <taxon>Bacillati</taxon>
        <taxon>Bacillota</taxon>
        <taxon>Clostridia</taxon>
        <taxon>Eubacteriales</taxon>
        <taxon>Anaerotalea</taxon>
    </lineage>
</organism>
<evidence type="ECO:0000313" key="17">
    <source>
        <dbReference type="Proteomes" id="UP000461585"/>
    </source>
</evidence>
<dbReference type="AlphaFoldDB" id="A0A7X5HX01"/>
<feature type="binding site" evidence="13">
    <location>
        <position position="106"/>
    </location>
    <ligand>
        <name>Zn(2+)</name>
        <dbReference type="ChEBI" id="CHEBI:29105"/>
        <label>1</label>
        <note>catalytic</note>
    </ligand>
</feature>
<dbReference type="GO" id="GO:0004534">
    <property type="term" value="F:5'-3' RNA exonuclease activity"/>
    <property type="evidence" value="ECO:0007669"/>
    <property type="project" value="UniProtKB-UniRule"/>
</dbReference>
<feature type="binding site" evidence="13">
    <location>
        <position position="108"/>
    </location>
    <ligand>
        <name>Zn(2+)</name>
        <dbReference type="ChEBI" id="CHEBI:29105"/>
        <label>1</label>
        <note>catalytic</note>
    </ligand>
</feature>
<dbReference type="PANTHER" id="PTHR43694:SF1">
    <property type="entry name" value="RIBONUCLEASE J"/>
    <property type="match status" value="1"/>
</dbReference>
<feature type="compositionally biased region" description="Basic residues" evidence="14">
    <location>
        <begin position="18"/>
        <end position="29"/>
    </location>
</feature>
<dbReference type="EMBL" id="JAAEEH010000031">
    <property type="protein sequence ID" value="NDL68225.1"/>
    <property type="molecule type" value="Genomic_DNA"/>
</dbReference>
<dbReference type="InterPro" id="IPR055132">
    <property type="entry name" value="RNase_J_b_CASP"/>
</dbReference>
<evidence type="ECO:0000313" key="16">
    <source>
        <dbReference type="EMBL" id="NDL68225.1"/>
    </source>
</evidence>
<dbReference type="InterPro" id="IPR041636">
    <property type="entry name" value="RNase_J_C"/>
</dbReference>
<feature type="binding site" evidence="12">
    <location>
        <begin position="265"/>
        <end position="267"/>
    </location>
    <ligand>
        <name>substrate</name>
    </ligand>
</feature>
<comment type="function">
    <text evidence="10">An RNase that has 5'-3' exonuclease and possibly endonuclease activity. Involved in maturation of rRNA and in some organisms also mRNA maturation and/or decay.</text>
</comment>
<keyword evidence="3 10" id="KW-0540">Nuclease</keyword>
<evidence type="ECO:0000259" key="15">
    <source>
        <dbReference type="SMART" id="SM00849"/>
    </source>
</evidence>
<dbReference type="Pfam" id="PF22505">
    <property type="entry name" value="RNase_J_b_CASP"/>
    <property type="match status" value="1"/>
</dbReference>
<comment type="caution">
    <text evidence="16">The sequence shown here is derived from an EMBL/GenBank/DDBJ whole genome shotgun (WGS) entry which is preliminary data.</text>
</comment>
<keyword evidence="5 10" id="KW-0255">Endonuclease</keyword>
<sequence>MVREAVPGTEGQETVPARPKRKRNRKPSQKRAGGSGKKIRVIPLGGLEQIGMNITVFEYEEDIILVDCGLAFPGDEMLGIDLVIPDITYLKNNRHKVRGIVLTHGHEDHIGSLAYVLRDINVPVYGTRLTIGLVENKLREHGLLNDTIRHNMTAGDTVNLGKHFKVEYIRSNHSIADAAILAITTPAGLIVHTGDFKVDYTPIYGQPIDLARLGELGRQGVLLLLADSTNAERKGFTMSEKIVGRKFDDIFADAQGRRLLVATFASNVDRVQQIVNSAAKFNRKVIVEGRSMVNVVTTAMELGYIKMPEGMLIPVEEMNRYKDGQIVIISTGSQGEPMSALSRMAAASHRKIAIQSGDLVILSSKPIPGNEKTVSRVINELFKKGADVIYEDAHVSGHAHQEELKLVHTLVKPQYFIPVHGEYRMMKKHQELAMDLGLSQDNTFILAPGDVFELSEAGGGKIVDKLELEPVLVDGLGVGDVGNIVLRDRQKLSQDGLLMVVVSMNRSTGKIVAGPDIVSRGFVYVRESNTLMDESKAVVRKALEKSAKKNADWSKMKTAVRDDLRDFYWAKTKRNPMILPVIMDV</sequence>
<dbReference type="InterPro" id="IPR036866">
    <property type="entry name" value="RibonucZ/Hydroxyglut_hydro"/>
</dbReference>
<evidence type="ECO:0000256" key="10">
    <source>
        <dbReference type="HAMAP-Rule" id="MF_01491"/>
    </source>
</evidence>
<dbReference type="InterPro" id="IPR004613">
    <property type="entry name" value="RNase_J"/>
</dbReference>
<dbReference type="CDD" id="cd07714">
    <property type="entry name" value="RNaseJ_MBL-fold"/>
    <property type="match status" value="1"/>
</dbReference>
<keyword evidence="9 10" id="KW-0694">RNA-binding</keyword>
<dbReference type="Gene3D" id="3.40.50.10710">
    <property type="entry name" value="Metallo-hydrolase/oxidoreductase"/>
    <property type="match status" value="1"/>
</dbReference>
<evidence type="ECO:0000256" key="8">
    <source>
        <dbReference type="ARBA" id="ARBA00022839"/>
    </source>
</evidence>
<dbReference type="GO" id="GO:0008270">
    <property type="term" value="F:zinc ion binding"/>
    <property type="evidence" value="ECO:0007669"/>
    <property type="project" value="InterPro"/>
</dbReference>
<evidence type="ECO:0000256" key="7">
    <source>
        <dbReference type="ARBA" id="ARBA00022833"/>
    </source>
</evidence>
<evidence type="ECO:0000256" key="11">
    <source>
        <dbReference type="PIRSR" id="PIRSR004803-1"/>
    </source>
</evidence>
<dbReference type="InterPro" id="IPR001279">
    <property type="entry name" value="Metallo-B-lactamas"/>
</dbReference>
<keyword evidence="13" id="KW-0106">Calcium</keyword>
<comment type="cofactor">
    <cofactor evidence="13">
        <name>Ca(2+)</name>
        <dbReference type="ChEBI" id="CHEBI:29108"/>
    </cofactor>
    <text evidence="13">Binds 1 Ca(2+) cation per subunit. Seen in 1 crystal structure, it is not clear if it is physiologically important.</text>
</comment>
<feature type="domain" description="Metallo-beta-lactamase" evidence="15">
    <location>
        <begin position="51"/>
        <end position="247"/>
    </location>
</feature>
<feature type="active site" description="Proton donor" evidence="11">
    <location>
        <position position="227"/>
    </location>
</feature>
<keyword evidence="8 10" id="KW-0269">Exonuclease</keyword>
<comment type="subunit">
    <text evidence="10">Homodimer, may be a subunit of the RNA degradosome.</text>
</comment>
<evidence type="ECO:0000256" key="6">
    <source>
        <dbReference type="ARBA" id="ARBA00022801"/>
    </source>
</evidence>
<evidence type="ECO:0000256" key="14">
    <source>
        <dbReference type="SAM" id="MobiDB-lite"/>
    </source>
</evidence>
<keyword evidence="4 13" id="KW-0479">Metal-binding</keyword>
<dbReference type="InterPro" id="IPR042173">
    <property type="entry name" value="RNase_J_2"/>
</dbReference>
<comment type="similarity">
    <text evidence="10">Belongs to the metallo-beta-lactamase superfamily. RNA-metabolizing metallo-beta-lactamase-like family. Bacterial RNase J subfamily.</text>
</comment>
<feature type="binding site" evidence="13">
    <location>
        <position position="195"/>
    </location>
    <ligand>
        <name>Zn(2+)</name>
        <dbReference type="ChEBI" id="CHEBI:29105"/>
        <label>1</label>
        <note>catalytic</note>
    </ligand>
</feature>
<dbReference type="Proteomes" id="UP000461585">
    <property type="component" value="Unassembled WGS sequence"/>
</dbReference>
<dbReference type="SUPFAM" id="SSF56281">
    <property type="entry name" value="Metallo-hydrolase/oxidoreductase"/>
    <property type="match status" value="1"/>
</dbReference>
<dbReference type="Gene3D" id="3.60.15.10">
    <property type="entry name" value="Ribonuclease Z/Hydroxyacylglutathione hydrolase-like"/>
    <property type="match status" value="1"/>
</dbReference>
<dbReference type="NCBIfam" id="TIGR00649">
    <property type="entry name" value="MG423"/>
    <property type="match status" value="1"/>
</dbReference>
<keyword evidence="7 13" id="KW-0862">Zinc</keyword>
<feature type="binding site" evidence="13">
    <location>
        <position position="104"/>
    </location>
    <ligand>
        <name>Zn(2+)</name>
        <dbReference type="ChEBI" id="CHEBI:29105"/>
        <label>1</label>
        <note>catalytic</note>
    </ligand>
</feature>
<dbReference type="GO" id="GO:0004521">
    <property type="term" value="F:RNA endonuclease activity"/>
    <property type="evidence" value="ECO:0007669"/>
    <property type="project" value="UniProtKB-UniRule"/>
</dbReference>
<dbReference type="PANTHER" id="PTHR43694">
    <property type="entry name" value="RIBONUCLEASE J"/>
    <property type="match status" value="1"/>
</dbReference>
<feature type="binding site" evidence="13">
    <location>
        <position position="109"/>
    </location>
    <ligand>
        <name>Zn(2+)</name>
        <dbReference type="ChEBI" id="CHEBI:29105"/>
        <label>1</label>
        <note>catalytic</note>
    </ligand>
</feature>
<feature type="active site" description="Proton acceptor" evidence="11">
    <location>
        <position position="398"/>
    </location>
</feature>
<evidence type="ECO:0000256" key="3">
    <source>
        <dbReference type="ARBA" id="ARBA00022722"/>
    </source>
</evidence>
<dbReference type="InterPro" id="IPR030854">
    <property type="entry name" value="RNase_J_bac"/>
</dbReference>
<evidence type="ECO:0000256" key="9">
    <source>
        <dbReference type="ARBA" id="ARBA00022884"/>
    </source>
</evidence>